<dbReference type="CDD" id="cd02570">
    <property type="entry name" value="PseudoU_synth_EcTruA"/>
    <property type="match status" value="1"/>
</dbReference>
<protein>
    <recommendedName>
        <fullName evidence="4">tRNA pseudouridine synthase A</fullName>
        <ecNumber evidence="4">5.4.99.12</ecNumber>
    </recommendedName>
    <alternativeName>
        <fullName evidence="4">tRNA pseudouridine(38-40) synthase</fullName>
    </alternativeName>
    <alternativeName>
        <fullName evidence="4">tRNA pseudouridylate synthase I</fullName>
    </alternativeName>
    <alternativeName>
        <fullName evidence="4">tRNA-uridine isomerase I</fullName>
    </alternativeName>
</protein>
<feature type="binding site" evidence="4 6">
    <location>
        <position position="109"/>
    </location>
    <ligand>
        <name>substrate</name>
    </ligand>
</feature>
<evidence type="ECO:0000256" key="5">
    <source>
        <dbReference type="PIRSR" id="PIRSR001430-1"/>
    </source>
</evidence>
<dbReference type="Pfam" id="PF01416">
    <property type="entry name" value="PseudoU_synth_1"/>
    <property type="match status" value="2"/>
</dbReference>
<dbReference type="NCBIfam" id="TIGR00071">
    <property type="entry name" value="hisT_truA"/>
    <property type="match status" value="1"/>
</dbReference>
<evidence type="ECO:0000256" key="3">
    <source>
        <dbReference type="ARBA" id="ARBA00023235"/>
    </source>
</evidence>
<dbReference type="SUPFAM" id="SSF55120">
    <property type="entry name" value="Pseudouridine synthase"/>
    <property type="match status" value="1"/>
</dbReference>
<organism evidence="9 10">
    <name type="scientific">Candidatus Gemmiger avicola</name>
    <dbReference type="NCBI Taxonomy" id="2838605"/>
    <lineage>
        <taxon>Bacteria</taxon>
        <taxon>Bacillati</taxon>
        <taxon>Bacillota</taxon>
        <taxon>Clostridia</taxon>
        <taxon>Eubacteriales</taxon>
        <taxon>Gemmiger</taxon>
    </lineage>
</organism>
<dbReference type="EC" id="5.4.99.12" evidence="4"/>
<comment type="catalytic activity">
    <reaction evidence="4 7">
        <text>uridine(38/39/40) in tRNA = pseudouridine(38/39/40) in tRNA</text>
        <dbReference type="Rhea" id="RHEA:22376"/>
        <dbReference type="Rhea" id="RHEA-COMP:10085"/>
        <dbReference type="Rhea" id="RHEA-COMP:10087"/>
        <dbReference type="ChEBI" id="CHEBI:65314"/>
        <dbReference type="ChEBI" id="CHEBI:65315"/>
        <dbReference type="EC" id="5.4.99.12"/>
    </reaction>
</comment>
<comment type="caution">
    <text evidence="9">The sequence shown here is derived from an EMBL/GenBank/DDBJ whole genome shotgun (WGS) entry which is preliminary data.</text>
</comment>
<dbReference type="Gene3D" id="3.30.70.580">
    <property type="entry name" value="Pseudouridine synthase I, catalytic domain, N-terminal subdomain"/>
    <property type="match status" value="1"/>
</dbReference>
<evidence type="ECO:0000313" key="9">
    <source>
        <dbReference type="EMBL" id="HJB41395.1"/>
    </source>
</evidence>
<evidence type="ECO:0000256" key="7">
    <source>
        <dbReference type="RuleBase" id="RU003792"/>
    </source>
</evidence>
<comment type="caution">
    <text evidence="4">Lacks conserved residue(s) required for the propagation of feature annotation.</text>
</comment>
<dbReference type="InterPro" id="IPR020095">
    <property type="entry name" value="PsdUridine_synth_TruA_C"/>
</dbReference>
<reference evidence="9" key="1">
    <citation type="journal article" date="2021" name="PeerJ">
        <title>Extensive microbial diversity within the chicken gut microbiome revealed by metagenomics and culture.</title>
        <authorList>
            <person name="Gilroy R."/>
            <person name="Ravi A."/>
            <person name="Getino M."/>
            <person name="Pursley I."/>
            <person name="Horton D.L."/>
            <person name="Alikhan N.F."/>
            <person name="Baker D."/>
            <person name="Gharbi K."/>
            <person name="Hall N."/>
            <person name="Watson M."/>
            <person name="Adriaenssens E.M."/>
            <person name="Foster-Nyarko E."/>
            <person name="Jarju S."/>
            <person name="Secka A."/>
            <person name="Antonio M."/>
            <person name="Oren A."/>
            <person name="Chaudhuri R.R."/>
            <person name="La Ragione R."/>
            <person name="Hildebrand F."/>
            <person name="Pallen M.J."/>
        </authorList>
    </citation>
    <scope>NUCLEOTIDE SEQUENCE</scope>
    <source>
        <strain evidence="9">ChiBcec8-13705</strain>
    </source>
</reference>
<dbReference type="GO" id="GO:0031119">
    <property type="term" value="P:tRNA pseudouridine synthesis"/>
    <property type="evidence" value="ECO:0007669"/>
    <property type="project" value="UniProtKB-UniRule"/>
</dbReference>
<dbReference type="FunFam" id="3.30.70.580:FF:000001">
    <property type="entry name" value="tRNA pseudouridine synthase A"/>
    <property type="match status" value="1"/>
</dbReference>
<gene>
    <name evidence="4 9" type="primary">truA</name>
    <name evidence="9" type="ORF">H9945_02750</name>
</gene>
<comment type="similarity">
    <text evidence="1 4 7">Belongs to the tRNA pseudouridine synthase TruA family.</text>
</comment>
<dbReference type="HAMAP" id="MF_00171">
    <property type="entry name" value="TruA"/>
    <property type="match status" value="1"/>
</dbReference>
<evidence type="ECO:0000259" key="8">
    <source>
        <dbReference type="Pfam" id="PF01416"/>
    </source>
</evidence>
<dbReference type="Gene3D" id="3.30.70.660">
    <property type="entry name" value="Pseudouridine synthase I, catalytic domain, C-terminal subdomain"/>
    <property type="match status" value="1"/>
</dbReference>
<dbReference type="PANTHER" id="PTHR11142:SF0">
    <property type="entry name" value="TRNA PSEUDOURIDINE SYNTHASE-LIKE 1"/>
    <property type="match status" value="1"/>
</dbReference>
<dbReference type="Proteomes" id="UP000886803">
    <property type="component" value="Unassembled WGS sequence"/>
</dbReference>
<dbReference type="GO" id="GO:0003723">
    <property type="term" value="F:RNA binding"/>
    <property type="evidence" value="ECO:0007669"/>
    <property type="project" value="InterPro"/>
</dbReference>
<dbReference type="GO" id="GO:0160147">
    <property type="term" value="F:tRNA pseudouridine(38-40) synthase activity"/>
    <property type="evidence" value="ECO:0007669"/>
    <property type="project" value="UniProtKB-EC"/>
</dbReference>
<reference evidence="9" key="2">
    <citation type="submission" date="2021-04" db="EMBL/GenBank/DDBJ databases">
        <authorList>
            <person name="Gilroy R."/>
        </authorList>
    </citation>
    <scope>NUCLEOTIDE SEQUENCE</scope>
    <source>
        <strain evidence="9">ChiBcec8-13705</strain>
    </source>
</reference>
<accession>A0A9D2M5W3</accession>
<feature type="domain" description="Pseudouridine synthase I TruA alpha/beta" evidence="8">
    <location>
        <begin position="142"/>
        <end position="246"/>
    </location>
</feature>
<proteinExistence type="inferred from homology"/>
<evidence type="ECO:0000256" key="1">
    <source>
        <dbReference type="ARBA" id="ARBA00009375"/>
    </source>
</evidence>
<dbReference type="PANTHER" id="PTHR11142">
    <property type="entry name" value="PSEUDOURIDYLATE SYNTHASE"/>
    <property type="match status" value="1"/>
</dbReference>
<evidence type="ECO:0000256" key="4">
    <source>
        <dbReference type="HAMAP-Rule" id="MF_00171"/>
    </source>
</evidence>
<dbReference type="InterPro" id="IPR001406">
    <property type="entry name" value="PsdUridine_synth_TruA"/>
</dbReference>
<dbReference type="InterPro" id="IPR020094">
    <property type="entry name" value="TruA/RsuA/RluB/E/F_N"/>
</dbReference>
<sequence>MNVLLWLSYQGTRYAGFQVQPNAPTVCETLQDAMQAVLGCRPDVKGCSRTDAGVHARRFALSFHYTGHVPLRRLPLALNAHLPPDIRVREAAEVPESFHARYAAHAKTYTYRIRNAAVDDPFDFPYTHRIAAPLDTAAMQRAAAGFIGTHDCLALCAAGSSVAARGDTVRTITRCEVTRAGEIVTITVTADGYLYNMVRILAGTIVEAGLGKLDPEEVPEILSGRDRRRAGPTLPAKGLCLVGVEYGEKLKIEN</sequence>
<dbReference type="EMBL" id="DWYG01000030">
    <property type="protein sequence ID" value="HJB41395.1"/>
    <property type="molecule type" value="Genomic_DNA"/>
</dbReference>
<comment type="subunit">
    <text evidence="4">Homodimer.</text>
</comment>
<evidence type="ECO:0000256" key="2">
    <source>
        <dbReference type="ARBA" id="ARBA00022694"/>
    </source>
</evidence>
<evidence type="ECO:0000256" key="6">
    <source>
        <dbReference type="PIRSR" id="PIRSR001430-2"/>
    </source>
</evidence>
<dbReference type="InterPro" id="IPR020103">
    <property type="entry name" value="PsdUridine_synth_cat_dom_sf"/>
</dbReference>
<keyword evidence="2 4" id="KW-0819">tRNA processing</keyword>
<dbReference type="AlphaFoldDB" id="A0A9D2M5W3"/>
<dbReference type="PIRSF" id="PIRSF001430">
    <property type="entry name" value="tRNA_psdUrid_synth"/>
    <property type="match status" value="1"/>
</dbReference>
<comment type="function">
    <text evidence="4">Formation of pseudouridine at positions 38, 39 and 40 in the anticodon stem and loop of transfer RNAs.</text>
</comment>
<evidence type="ECO:0000313" key="10">
    <source>
        <dbReference type="Proteomes" id="UP000886803"/>
    </source>
</evidence>
<keyword evidence="3 4" id="KW-0413">Isomerase</keyword>
<feature type="domain" description="Pseudouridine synthase I TruA alpha/beta" evidence="8">
    <location>
        <begin position="8"/>
        <end position="102"/>
    </location>
</feature>
<name>A0A9D2M5W3_9FIRM</name>
<feature type="active site" description="Nucleophile" evidence="4 5">
    <location>
        <position position="51"/>
    </location>
</feature>
<dbReference type="InterPro" id="IPR020097">
    <property type="entry name" value="PsdUridine_synth_TruA_a/b_dom"/>
</dbReference>